<reference evidence="1" key="1">
    <citation type="submission" date="2022-12" db="EMBL/GenBank/DDBJ databases">
        <title>Genome Sequence of Lasiodiplodia mahajangana.</title>
        <authorList>
            <person name="Buettner E."/>
        </authorList>
    </citation>
    <scope>NUCLEOTIDE SEQUENCE</scope>
    <source>
        <strain evidence="1">VT137</strain>
    </source>
</reference>
<comment type="caution">
    <text evidence="1">The sequence shown here is derived from an EMBL/GenBank/DDBJ whole genome shotgun (WGS) entry which is preliminary data.</text>
</comment>
<gene>
    <name evidence="1" type="ORF">O1611_g521</name>
</gene>
<dbReference type="EMBL" id="JAPUUL010000045">
    <property type="protein sequence ID" value="KAJ8133103.1"/>
    <property type="molecule type" value="Genomic_DNA"/>
</dbReference>
<sequence>MPTLSRFVAAAAASGLITGITALKAHVHDDTFIPDVVLSVTRRNVSVAGIQRYSTLVNDSMPAPELRIPENQVVWIRVHNDMNDANVTMHWHGLTQAAYPFSDGTPLASQWPIPPRHFFDYELKTADGTAGTYFYHAHVGFQAITATGPLIVESADPPPYAYHDERVVFLQELFNQTDTQVEEGLVATPLRWTGDPQSWLINGKGISNYGIVDPTSAGLSVIDVEPQKTYRFRFIAGTSLAYASFGFEQHSNLSVIEADGHYTKPYPVQFLQMGSGQRFSALLTTKTCDEIGDLGKGDFYMQLESRERPSVTTNYAVLRYDVSKCSRISGANYTRVLVDANPSTAPITLPPTVNGFLDYVLQPFKPNDFPTAAEVTRRIIINVQQMVDQWYIWTDNGVAWSEDASDPLNHTTPSKPYLVALYQNETSYLPNYEAAVANGGLDPMTKSYPAKLGEVLEIVLQNLGSHTYDGSIGGGLDTHPWHMHGRHYYDIGSGEGKYDASLAEAKLEGTTPIQRDTTMLFRYNATTGADEIRGWRAWRVRVEDAGVWMAHCHILQHMVQGMQTPFVFGDTEDIVTVGIPEVQGYLTFGGDVYGNSTHAPTILISNADIIILAVFSPHPAFIMAKEPPGCPALDIREWNRTRGWQPGQVSLHNLLSSRISKDDSLVSAEAEICIIFASANQIRTCGACRACFIERFQMPKSWWSDSSKRSNGYFGCHVTDDYTNTWAYFETKHLKSAVEYRWPKLNVFIRWSKSPQQTIVLAFDTPQEIIPRLLESLATPDTSMLQFPFWFYPHMLNQLAHLQESAVWGIRDQVRAVEKEPLPEGRPKPDYRHLHDIARHAIHVSETLDVAAQTIERMLSRHKELMRTVPGPSEGAHAIHSEIQFFESFISSLRCRSASNDKRLANEIQLAFNTVAQHDASMSVQIGRATQSDSVTMKTIAFVTLAFLPPTFVSAIFSMSFFDYSADSGWAISDKFWLYWAFAVPITALTVTAWYYYLWQQNTPASGGRTKGGLRTFSLLI</sequence>
<proteinExistence type="predicted"/>
<keyword evidence="2" id="KW-1185">Reference proteome</keyword>
<evidence type="ECO:0000313" key="1">
    <source>
        <dbReference type="EMBL" id="KAJ8133103.1"/>
    </source>
</evidence>
<evidence type="ECO:0000313" key="2">
    <source>
        <dbReference type="Proteomes" id="UP001153332"/>
    </source>
</evidence>
<organism evidence="1 2">
    <name type="scientific">Lasiodiplodia mahajangana</name>
    <dbReference type="NCBI Taxonomy" id="1108764"/>
    <lineage>
        <taxon>Eukaryota</taxon>
        <taxon>Fungi</taxon>
        <taxon>Dikarya</taxon>
        <taxon>Ascomycota</taxon>
        <taxon>Pezizomycotina</taxon>
        <taxon>Dothideomycetes</taxon>
        <taxon>Dothideomycetes incertae sedis</taxon>
        <taxon>Botryosphaeriales</taxon>
        <taxon>Botryosphaeriaceae</taxon>
        <taxon>Lasiodiplodia</taxon>
    </lineage>
</organism>
<name>A0ACC2K0Y5_9PEZI</name>
<accession>A0ACC2K0Y5</accession>
<dbReference type="Proteomes" id="UP001153332">
    <property type="component" value="Unassembled WGS sequence"/>
</dbReference>
<protein>
    <submittedName>
        <fullName evidence="1">Uncharacterized protein</fullName>
    </submittedName>
</protein>